<evidence type="ECO:0000313" key="2">
    <source>
        <dbReference type="EMBL" id="ABC27289.1"/>
    </source>
</evidence>
<evidence type="ECO:0000259" key="1">
    <source>
        <dbReference type="Pfam" id="PF12571"/>
    </source>
</evidence>
<dbReference type="RefSeq" id="WP_011394366.1">
    <property type="nucleotide sequence ID" value="NC_007645.1"/>
</dbReference>
<dbReference type="InterPro" id="IPR022225">
    <property type="entry name" value="Phage_tail_fibre_N"/>
</dbReference>
<dbReference type="EMBL" id="CP000155">
    <property type="protein sequence ID" value="ABC27289.1"/>
    <property type="molecule type" value="Genomic_DNA"/>
</dbReference>
<dbReference type="STRING" id="349521.HCH_00378"/>
<dbReference type="AlphaFoldDB" id="Q2SPY5"/>
<keyword evidence="3" id="KW-1185">Reference proteome</keyword>
<protein>
    <recommendedName>
        <fullName evidence="1">Phage tail fibre protein N-terminal domain-containing protein</fullName>
    </recommendedName>
</protein>
<dbReference type="HOGENOM" id="CLU_451836_0_0_6"/>
<reference evidence="2 3" key="1">
    <citation type="journal article" date="2005" name="Nucleic Acids Res.">
        <title>Genomic blueprint of Hahella chejuensis, a marine microbe producing an algicidal agent.</title>
        <authorList>
            <person name="Jeong H."/>
            <person name="Yim J.H."/>
            <person name="Lee C."/>
            <person name="Choi S.-H."/>
            <person name="Park Y.K."/>
            <person name="Yoon S.H."/>
            <person name="Hur C.-G."/>
            <person name="Kang H.-Y."/>
            <person name="Kim D."/>
            <person name="Lee H.H."/>
            <person name="Park K.H."/>
            <person name="Park S.-H."/>
            <person name="Park H.-S."/>
            <person name="Lee H.K."/>
            <person name="Oh T.K."/>
            <person name="Kim J.F."/>
        </authorList>
    </citation>
    <scope>NUCLEOTIDE SEQUENCE [LARGE SCALE GENOMIC DNA]</scope>
    <source>
        <strain evidence="2 3">KCTC 2396</strain>
    </source>
</reference>
<dbReference type="Proteomes" id="UP000000238">
    <property type="component" value="Chromosome"/>
</dbReference>
<evidence type="ECO:0000313" key="3">
    <source>
        <dbReference type="Proteomes" id="UP000000238"/>
    </source>
</evidence>
<sequence>MPVITLAGERLIAQKQAAGEPLTIDAFVLANVPWLDPAAPIDRHEGLPEDSRQVFSGGVTQVGYVNPNLVVYSLSLDSTQGDFAFNWIGLVSRTNDNAVVAIAHVPLQQKRKTQGSVTGNNITRNFMLEFSGAQSLTDISVSADTWQIDFTARLLGIDERERLSNQDLYGPAAFIQNGFKLVKSGSRYELQPGVGYVGGVRIEQTEPLFITVPQAPASVWVDAALVGDVSGVEARFEVIVADQIEGGPDAHGVRHYVAKLADIAQDGGVTDRRTTSAAAIQAALEAHQATPDPHPQYLRQTQYSDLKSGRKNLLINPFCAVWQTGPQVLAPIQGTYLADGWKLHRLSEFNGQFNAHLLDDKIGLALTCTATASSRALVSVAQFVEATTLQPLTYLNKTDKVSLVFKIRFSANYRGKLALAAHNHDTSILLGWKAVEVAGDASFPYQEAEIAFEFGDWHLDPKRTGAGLIVSVHFEDASDYGFSAAINHQLRLHALQLEQGHRSTDFELISLHEALAQCQRYYRALTIPYLQGWTTDKERFTVGSLWYPTMRVSPAVSLLDLSYDGGDWAQAEGISDKNCYITMQPNGSGHTAIRHGRAILDARF</sequence>
<dbReference type="Pfam" id="PF12571">
    <property type="entry name" value="Phage_tail_fib"/>
    <property type="match status" value="1"/>
</dbReference>
<name>Q2SPY5_HAHCH</name>
<dbReference type="eggNOG" id="COG5301">
    <property type="taxonomic scope" value="Bacteria"/>
</dbReference>
<accession>Q2SPY5</accession>
<feature type="domain" description="Phage tail fibre protein N-terminal" evidence="1">
    <location>
        <begin position="3"/>
        <end position="157"/>
    </location>
</feature>
<organism evidence="2 3">
    <name type="scientific">Hahella chejuensis (strain KCTC 2396)</name>
    <dbReference type="NCBI Taxonomy" id="349521"/>
    <lineage>
        <taxon>Bacteria</taxon>
        <taxon>Pseudomonadati</taxon>
        <taxon>Pseudomonadota</taxon>
        <taxon>Gammaproteobacteria</taxon>
        <taxon>Oceanospirillales</taxon>
        <taxon>Hahellaceae</taxon>
        <taxon>Hahella</taxon>
    </lineage>
</organism>
<gene>
    <name evidence="2" type="ordered locus">HCH_00378</name>
</gene>
<dbReference type="KEGG" id="hch:HCH_00378"/>
<proteinExistence type="predicted"/>
<dbReference type="OrthoDB" id="9810174at2"/>